<dbReference type="NCBIfam" id="TIGR02817">
    <property type="entry name" value="adh_fam_1"/>
    <property type="match status" value="1"/>
</dbReference>
<name>A0A840VMC6_9BACT</name>
<organism evidence="4 5">
    <name type="scientific">Haloferula luteola</name>
    <dbReference type="NCBI Taxonomy" id="595692"/>
    <lineage>
        <taxon>Bacteria</taxon>
        <taxon>Pseudomonadati</taxon>
        <taxon>Verrucomicrobiota</taxon>
        <taxon>Verrucomicrobiia</taxon>
        <taxon>Verrucomicrobiales</taxon>
        <taxon>Verrucomicrobiaceae</taxon>
        <taxon>Haloferula</taxon>
    </lineage>
</organism>
<accession>A0A840VMC6</accession>
<dbReference type="SUPFAM" id="SSF50129">
    <property type="entry name" value="GroES-like"/>
    <property type="match status" value="1"/>
</dbReference>
<dbReference type="PANTHER" id="PTHR43482:SF1">
    <property type="entry name" value="PROTEIN AST1-RELATED"/>
    <property type="match status" value="1"/>
</dbReference>
<dbReference type="SUPFAM" id="SSF51735">
    <property type="entry name" value="NAD(P)-binding Rossmann-fold domains"/>
    <property type="match status" value="1"/>
</dbReference>
<comment type="caution">
    <text evidence="4">The sequence shown here is derived from an EMBL/GenBank/DDBJ whole genome shotgun (WGS) entry which is preliminary data.</text>
</comment>
<evidence type="ECO:0000259" key="3">
    <source>
        <dbReference type="SMART" id="SM00829"/>
    </source>
</evidence>
<evidence type="ECO:0000256" key="2">
    <source>
        <dbReference type="RuleBase" id="RU364000"/>
    </source>
</evidence>
<comment type="similarity">
    <text evidence="1 2">Belongs to the zinc-containing alcohol dehydrogenase family. Quinone oxidoreductase subfamily.</text>
</comment>
<dbReference type="InterPro" id="IPR020843">
    <property type="entry name" value="ER"/>
</dbReference>
<keyword evidence="2" id="KW-0479">Metal-binding</keyword>
<dbReference type="CDD" id="cd08252">
    <property type="entry name" value="AL_MDR"/>
    <property type="match status" value="1"/>
</dbReference>
<dbReference type="GO" id="GO:0016491">
    <property type="term" value="F:oxidoreductase activity"/>
    <property type="evidence" value="ECO:0007669"/>
    <property type="project" value="UniProtKB-KW"/>
</dbReference>
<keyword evidence="2" id="KW-0862">Zinc</keyword>
<dbReference type="InterPro" id="IPR013154">
    <property type="entry name" value="ADH-like_N"/>
</dbReference>
<reference evidence="4 5" key="1">
    <citation type="submission" date="2020-08" db="EMBL/GenBank/DDBJ databases">
        <title>Genomic Encyclopedia of Type Strains, Phase IV (KMG-IV): sequencing the most valuable type-strain genomes for metagenomic binning, comparative biology and taxonomic classification.</title>
        <authorList>
            <person name="Goeker M."/>
        </authorList>
    </citation>
    <scope>NUCLEOTIDE SEQUENCE [LARGE SCALE GENOMIC DNA]</scope>
    <source>
        <strain evidence="4 5">YC6886</strain>
    </source>
</reference>
<dbReference type="SMART" id="SM00829">
    <property type="entry name" value="PKS_ER"/>
    <property type="match status" value="1"/>
</dbReference>
<dbReference type="Pfam" id="PF08240">
    <property type="entry name" value="ADH_N"/>
    <property type="match status" value="1"/>
</dbReference>
<dbReference type="Gene3D" id="3.40.50.720">
    <property type="entry name" value="NAD(P)-binding Rossmann-like Domain"/>
    <property type="match status" value="1"/>
</dbReference>
<keyword evidence="2" id="KW-0560">Oxidoreductase</keyword>
<dbReference type="InterPro" id="IPR002364">
    <property type="entry name" value="Quin_OxRdtase/zeta-crystal_CS"/>
</dbReference>
<feature type="domain" description="Enoyl reductase (ER)" evidence="3">
    <location>
        <begin position="17"/>
        <end position="338"/>
    </location>
</feature>
<dbReference type="GO" id="GO:0008270">
    <property type="term" value="F:zinc ion binding"/>
    <property type="evidence" value="ECO:0007669"/>
    <property type="project" value="InterPro"/>
</dbReference>
<dbReference type="EMBL" id="JACHFD010000035">
    <property type="protein sequence ID" value="MBB5353781.1"/>
    <property type="molecule type" value="Genomic_DNA"/>
</dbReference>
<sequence>MEIPKTMKAVRFRAGVSILDATVAEEVELPVPVAKGSDLLIKVEAVALNPVDTKVRPKAGAEDMVLGYDAAGQVAAVGAEALGFSVGDRVYYSGDVRRPGSNAEYQLVDSRLVGRAPESMDWAEAAALPLTSLTAWESLFDRLGIDPDGADAGKSILVIGGAGGVGSIGIQLAKHAGLRVVATASRPESASWCRSLGAEEVVDHSGDLEAEMASRGFAEVDFIANFNNTDAYWDTMGRLVAPQGKVVLIVEPTGELPMGGEFKRKSVTIVWEFMFTRSMFETEDLAQQGVILNRIAEAMDAGQLRSTMQEVAGEITAANVIRAHRQIQEGRTIGKRVLAGWSKG</sequence>
<dbReference type="InterPro" id="IPR013149">
    <property type="entry name" value="ADH-like_C"/>
</dbReference>
<gene>
    <name evidence="4" type="ORF">HNR46_004043</name>
</gene>
<dbReference type="InterPro" id="IPR014182">
    <property type="entry name" value="ADH_Zn_typ-1"/>
</dbReference>
<keyword evidence="5" id="KW-1185">Reference proteome</keyword>
<dbReference type="InterPro" id="IPR052585">
    <property type="entry name" value="Lipid_raft_assoc_Zn_ADH"/>
</dbReference>
<evidence type="ECO:0000256" key="1">
    <source>
        <dbReference type="ARBA" id="ARBA00010371"/>
    </source>
</evidence>
<dbReference type="AlphaFoldDB" id="A0A840VMC6"/>
<proteinExistence type="inferred from homology"/>
<evidence type="ECO:0000313" key="4">
    <source>
        <dbReference type="EMBL" id="MBB5353781.1"/>
    </source>
</evidence>
<dbReference type="InterPro" id="IPR011032">
    <property type="entry name" value="GroES-like_sf"/>
</dbReference>
<dbReference type="Pfam" id="PF00107">
    <property type="entry name" value="ADH_zinc_N"/>
    <property type="match status" value="1"/>
</dbReference>
<dbReference type="PANTHER" id="PTHR43482">
    <property type="entry name" value="PROTEIN AST1-RELATED"/>
    <property type="match status" value="1"/>
</dbReference>
<dbReference type="Gene3D" id="3.90.180.10">
    <property type="entry name" value="Medium-chain alcohol dehydrogenases, catalytic domain"/>
    <property type="match status" value="1"/>
</dbReference>
<dbReference type="PROSITE" id="PS01162">
    <property type="entry name" value="QOR_ZETA_CRYSTAL"/>
    <property type="match status" value="1"/>
</dbReference>
<protein>
    <recommendedName>
        <fullName evidence="2">Zinc-type alcohol dehydrogenase-like protein</fullName>
    </recommendedName>
</protein>
<dbReference type="Proteomes" id="UP000557717">
    <property type="component" value="Unassembled WGS sequence"/>
</dbReference>
<evidence type="ECO:0000313" key="5">
    <source>
        <dbReference type="Proteomes" id="UP000557717"/>
    </source>
</evidence>
<dbReference type="InterPro" id="IPR036291">
    <property type="entry name" value="NAD(P)-bd_dom_sf"/>
</dbReference>